<sequence>MIESTICERCNRKLKDKKSIERGYGPVCY</sequence>
<gene>
    <name evidence="1" type="ORF">ACFODW_09440</name>
</gene>
<name>A0ABV7A651_9BACI</name>
<dbReference type="RefSeq" id="WP_390305688.1">
    <property type="nucleotide sequence ID" value="NZ_JBHRRZ010000015.1"/>
</dbReference>
<reference evidence="2" key="1">
    <citation type="journal article" date="2019" name="Int. J. Syst. Evol. Microbiol.">
        <title>The Global Catalogue of Microorganisms (GCM) 10K type strain sequencing project: providing services to taxonomists for standard genome sequencing and annotation.</title>
        <authorList>
            <consortium name="The Broad Institute Genomics Platform"/>
            <consortium name="The Broad Institute Genome Sequencing Center for Infectious Disease"/>
            <person name="Wu L."/>
            <person name="Ma J."/>
        </authorList>
    </citation>
    <scope>NUCLEOTIDE SEQUENCE [LARGE SCALE GENOMIC DNA]</scope>
    <source>
        <strain evidence="2">KCTC 13193</strain>
    </source>
</reference>
<organism evidence="1 2">
    <name type="scientific">Virgibacillus sediminis</name>
    <dbReference type="NCBI Taxonomy" id="202260"/>
    <lineage>
        <taxon>Bacteria</taxon>
        <taxon>Bacillati</taxon>
        <taxon>Bacillota</taxon>
        <taxon>Bacilli</taxon>
        <taxon>Bacillales</taxon>
        <taxon>Bacillaceae</taxon>
        <taxon>Virgibacillus</taxon>
    </lineage>
</organism>
<dbReference type="EMBL" id="JBHRRZ010000015">
    <property type="protein sequence ID" value="MFC2948562.1"/>
    <property type="molecule type" value="Genomic_DNA"/>
</dbReference>
<comment type="caution">
    <text evidence="1">The sequence shown here is derived from an EMBL/GenBank/DDBJ whole genome shotgun (WGS) entry which is preliminary data.</text>
</comment>
<accession>A0ABV7A651</accession>
<dbReference type="InterPro" id="IPR046053">
    <property type="entry name" value="DUF6011"/>
</dbReference>
<evidence type="ECO:0000313" key="1">
    <source>
        <dbReference type="EMBL" id="MFC2948562.1"/>
    </source>
</evidence>
<protein>
    <submittedName>
        <fullName evidence="1">DUF6011 domain-containing protein</fullName>
    </submittedName>
</protein>
<evidence type="ECO:0000313" key="2">
    <source>
        <dbReference type="Proteomes" id="UP001595387"/>
    </source>
</evidence>
<keyword evidence="2" id="KW-1185">Reference proteome</keyword>
<dbReference type="Pfam" id="PF19474">
    <property type="entry name" value="DUF6011"/>
    <property type="match status" value="1"/>
</dbReference>
<proteinExistence type="predicted"/>
<dbReference type="Proteomes" id="UP001595387">
    <property type="component" value="Unassembled WGS sequence"/>
</dbReference>